<comment type="caution">
    <text evidence="1">The sequence shown here is derived from an EMBL/GenBank/DDBJ whole genome shotgun (WGS) entry which is preliminary data.</text>
</comment>
<reference evidence="1" key="1">
    <citation type="submission" date="2020-04" db="EMBL/GenBank/DDBJ databases">
        <authorList>
            <person name="Alioto T."/>
            <person name="Alioto T."/>
            <person name="Gomez Garrido J."/>
        </authorList>
    </citation>
    <scope>NUCLEOTIDE SEQUENCE</scope>
    <source>
        <strain evidence="1">A484AB</strain>
    </source>
</reference>
<sequence length="239" mass="28236">MSSNELKESRLWWEGPAWLRSSEEEWPKDLQSASLNEHVEIERKHQASINSYVIQPQEIFVDFTRFSKYYKLLRTIAWIKRFIHNAQVKQDKRRQNVLTGFEIQESERWLVNRIQIERFSEEILLIRQSKALNDSKNLNPFLCQSTGLLRVGVRIHKAELPEEEKHPIILPSDHPDVELFVQAIHRREMHAGVEHTLSVVRQRFWLIKGRATIRNRKEMYSVSSVLHQDCLLTNGTSSS</sequence>
<dbReference type="OrthoDB" id="6621660at2759"/>
<organism evidence="1 2">
    <name type="scientific">Paramuricea clavata</name>
    <name type="common">Red gorgonian</name>
    <name type="synonym">Violescent sea-whip</name>
    <dbReference type="NCBI Taxonomy" id="317549"/>
    <lineage>
        <taxon>Eukaryota</taxon>
        <taxon>Metazoa</taxon>
        <taxon>Cnidaria</taxon>
        <taxon>Anthozoa</taxon>
        <taxon>Octocorallia</taxon>
        <taxon>Malacalcyonacea</taxon>
        <taxon>Plexauridae</taxon>
        <taxon>Paramuricea</taxon>
    </lineage>
</organism>
<dbReference type="PANTHER" id="PTHR47331">
    <property type="entry name" value="PHD-TYPE DOMAIN-CONTAINING PROTEIN"/>
    <property type="match status" value="1"/>
</dbReference>
<proteinExistence type="predicted"/>
<dbReference type="Proteomes" id="UP001152795">
    <property type="component" value="Unassembled WGS sequence"/>
</dbReference>
<dbReference type="EMBL" id="CACRXK020002095">
    <property type="protein sequence ID" value="CAB3992660.1"/>
    <property type="molecule type" value="Genomic_DNA"/>
</dbReference>
<accession>A0A7D9HT73</accession>
<evidence type="ECO:0000313" key="2">
    <source>
        <dbReference type="Proteomes" id="UP001152795"/>
    </source>
</evidence>
<dbReference type="AlphaFoldDB" id="A0A7D9HT73"/>
<name>A0A7D9HT73_PARCT</name>
<keyword evidence="2" id="KW-1185">Reference proteome</keyword>
<protein>
    <submittedName>
        <fullName evidence="1">Uncharacterized protein</fullName>
    </submittedName>
</protein>
<evidence type="ECO:0000313" key="1">
    <source>
        <dbReference type="EMBL" id="CAB3992660.1"/>
    </source>
</evidence>
<gene>
    <name evidence="1" type="ORF">PACLA_8A058271</name>
</gene>